<organism evidence="3">
    <name type="scientific">Onchocerca flexuosa</name>
    <dbReference type="NCBI Taxonomy" id="387005"/>
    <lineage>
        <taxon>Eukaryota</taxon>
        <taxon>Metazoa</taxon>
        <taxon>Ecdysozoa</taxon>
        <taxon>Nematoda</taxon>
        <taxon>Chromadorea</taxon>
        <taxon>Rhabditida</taxon>
        <taxon>Spirurina</taxon>
        <taxon>Spiruromorpha</taxon>
        <taxon>Filarioidea</taxon>
        <taxon>Onchocercidae</taxon>
        <taxon>Onchocerca</taxon>
    </lineage>
</organism>
<dbReference type="AlphaFoldDB" id="A0A183I5E8"/>
<reference evidence="3" key="1">
    <citation type="submission" date="2016-06" db="UniProtKB">
        <authorList>
            <consortium name="WormBaseParasite"/>
        </authorList>
    </citation>
    <scope>IDENTIFICATION</scope>
</reference>
<evidence type="ECO:0000313" key="2">
    <source>
        <dbReference type="Proteomes" id="UP000267606"/>
    </source>
</evidence>
<keyword evidence="2" id="KW-1185">Reference proteome</keyword>
<dbReference type="EMBL" id="UZAJ01041411">
    <property type="protein sequence ID" value="VDP19765.1"/>
    <property type="molecule type" value="Genomic_DNA"/>
</dbReference>
<gene>
    <name evidence="1" type="ORF">OFLC_LOCUS14960</name>
</gene>
<name>A0A183I5E8_9BILA</name>
<sequence>MTQRLVNVECGRSPRDPDRHHAGMMEVGTSLLQQKCKRICLLSRAPPPLIRILNRELSEKCACLKHFASIAGSSRLYVSLTS</sequence>
<reference evidence="1 2" key="2">
    <citation type="submission" date="2018-11" db="EMBL/GenBank/DDBJ databases">
        <authorList>
            <consortium name="Pathogen Informatics"/>
        </authorList>
    </citation>
    <scope>NUCLEOTIDE SEQUENCE [LARGE SCALE GENOMIC DNA]</scope>
</reference>
<protein>
    <submittedName>
        <fullName evidence="1 3">Uncharacterized protein</fullName>
    </submittedName>
</protein>
<accession>A0A183I5E8</accession>
<dbReference type="Proteomes" id="UP000267606">
    <property type="component" value="Unassembled WGS sequence"/>
</dbReference>
<proteinExistence type="predicted"/>
<evidence type="ECO:0000313" key="3">
    <source>
        <dbReference type="WBParaSite" id="OFLC_0001497101-mRNA-1"/>
    </source>
</evidence>
<evidence type="ECO:0000313" key="1">
    <source>
        <dbReference type="EMBL" id="VDP19765.1"/>
    </source>
</evidence>
<dbReference type="WBParaSite" id="OFLC_0001497101-mRNA-1">
    <property type="protein sequence ID" value="OFLC_0001497101-mRNA-1"/>
    <property type="gene ID" value="OFLC_0001497101"/>
</dbReference>